<evidence type="ECO:0000313" key="2">
    <source>
        <dbReference type="EMBL" id="ACE85685.1"/>
    </source>
</evidence>
<gene>
    <name evidence="2" type="ordered locus">CJA_3046</name>
</gene>
<dbReference type="Proteomes" id="UP000001036">
    <property type="component" value="Chromosome"/>
</dbReference>
<protein>
    <submittedName>
        <fullName evidence="2">Uncharacterized protein</fullName>
    </submittedName>
</protein>
<keyword evidence="1" id="KW-1133">Transmembrane helix</keyword>
<dbReference type="STRING" id="498211.CJA_3046"/>
<sequence length="569" mass="62906">MNIALNSIAHSHPARLLPPYFTPGGKPGGAQLHRYFEPEFINRFEQALQRHELASLADWQQEDAFSGFDNKPVLRLPMHKSFYLVSCELVCDRPGKPALDPAQISSAGFVIRRQGTAGEQSWMLEDDQALGWQSTPTGPRDPDLNRRLCQVQGMRPKVRLRGAPTPPPATTYTGEQTHPLHAIKHVDAEGKYHTILYGYLPLGGSYVVRQPVGKSISAADTFSAESLGHFNNALAAQLLWPFGFKSGSQAWTAACTRPINQGYPSAGLFELLKVLVNRYHLGAPKRPDNAALEAWAGRQYFYQEALNPHLNPAVFNDYSRASFLNARRFSLLVWLRQMFANTNAPLVSYLASQEAPLNRDGSGGGLKASPTRLPGVSDYALYITPADAQELRALLNQRALAMATGKVKEIPLPKFGQAREDVYEIVPFVRLRTACGGEEIVWGATQVRSQPFRVAAPFDPNASRPSLIQMPSLADLRKGMAQGVSMITPSDTFSLLNALNLKKGVSEDLVPNPNNAPQLGIQWICSFSLPVITLVAMILLMIMISLLNIIFFWLPWVRICLPFPSIKKE</sequence>
<dbReference type="HOGENOM" id="CLU_496890_0_0_6"/>
<reference evidence="2 3" key="1">
    <citation type="journal article" date="2008" name="J. Bacteriol.">
        <title>Insights into plant cell wall degradation from the genome sequence of the soil bacterium Cellvibrio japonicus.</title>
        <authorList>
            <person name="Deboy R.T."/>
            <person name="Mongodin E.F."/>
            <person name="Fouts D.E."/>
            <person name="Tailford L.E."/>
            <person name="Khouri H."/>
            <person name="Emerson J.B."/>
            <person name="Mohamoud Y."/>
            <person name="Watkins K."/>
            <person name="Henrissat B."/>
            <person name="Gilbert H.J."/>
            <person name="Nelson K.E."/>
        </authorList>
    </citation>
    <scope>NUCLEOTIDE SEQUENCE [LARGE SCALE GENOMIC DNA]</scope>
    <source>
        <strain evidence="2 3">Ueda107</strain>
    </source>
</reference>
<dbReference type="EMBL" id="CP000934">
    <property type="protein sequence ID" value="ACE85685.1"/>
    <property type="molecule type" value="Genomic_DNA"/>
</dbReference>
<keyword evidence="1" id="KW-0472">Membrane</keyword>
<proteinExistence type="predicted"/>
<dbReference type="eggNOG" id="ENOG502ZBQU">
    <property type="taxonomic scope" value="Bacteria"/>
</dbReference>
<keyword evidence="1" id="KW-0812">Transmembrane</keyword>
<evidence type="ECO:0000313" key="3">
    <source>
        <dbReference type="Proteomes" id="UP000001036"/>
    </source>
</evidence>
<dbReference type="AlphaFoldDB" id="B3PD88"/>
<dbReference type="KEGG" id="cja:CJA_3046"/>
<organism evidence="2 3">
    <name type="scientific">Cellvibrio japonicus (strain Ueda107)</name>
    <name type="common">Pseudomonas fluorescens subsp. cellulosa</name>
    <dbReference type="NCBI Taxonomy" id="498211"/>
    <lineage>
        <taxon>Bacteria</taxon>
        <taxon>Pseudomonadati</taxon>
        <taxon>Pseudomonadota</taxon>
        <taxon>Gammaproteobacteria</taxon>
        <taxon>Cellvibrionales</taxon>
        <taxon>Cellvibrionaceae</taxon>
        <taxon>Cellvibrio</taxon>
    </lineage>
</organism>
<accession>B3PD88</accession>
<dbReference type="RefSeq" id="WP_012488624.1">
    <property type="nucleotide sequence ID" value="NC_010995.1"/>
</dbReference>
<keyword evidence="3" id="KW-1185">Reference proteome</keyword>
<feature type="transmembrane region" description="Helical" evidence="1">
    <location>
        <begin position="527"/>
        <end position="554"/>
    </location>
</feature>
<evidence type="ECO:0000256" key="1">
    <source>
        <dbReference type="SAM" id="Phobius"/>
    </source>
</evidence>
<name>B3PD88_CELJU</name>